<evidence type="ECO:0008006" key="4">
    <source>
        <dbReference type="Google" id="ProtNLM"/>
    </source>
</evidence>
<reference evidence="2" key="1">
    <citation type="submission" date="2019-06" db="EMBL/GenBank/DDBJ databases">
        <authorList>
            <person name="Gan P."/>
            <person name="Shirasu K."/>
        </authorList>
    </citation>
    <scope>NUCLEOTIDE SEQUENCE [LARGE SCALE GENOMIC DNA]</scope>
    <source>
        <strain evidence="2">CAD2</strain>
    </source>
</reference>
<dbReference type="EMBL" id="QPMT01000025">
    <property type="protein sequence ID" value="KAF4857671.1"/>
    <property type="molecule type" value="Genomic_DNA"/>
</dbReference>
<organism evidence="2 3">
    <name type="scientific">Colletotrichum siamense</name>
    <name type="common">Anthracnose fungus</name>
    <dbReference type="NCBI Taxonomy" id="690259"/>
    <lineage>
        <taxon>Eukaryota</taxon>
        <taxon>Fungi</taxon>
        <taxon>Dikarya</taxon>
        <taxon>Ascomycota</taxon>
        <taxon>Pezizomycotina</taxon>
        <taxon>Sordariomycetes</taxon>
        <taxon>Hypocreomycetidae</taxon>
        <taxon>Glomerellales</taxon>
        <taxon>Glomerellaceae</taxon>
        <taxon>Colletotrichum</taxon>
        <taxon>Colletotrichum gloeosporioides species complex</taxon>
    </lineage>
</organism>
<dbReference type="SUPFAM" id="SSF52047">
    <property type="entry name" value="RNI-like"/>
    <property type="match status" value="1"/>
</dbReference>
<dbReference type="Proteomes" id="UP000711996">
    <property type="component" value="Unassembled WGS sequence"/>
</dbReference>
<dbReference type="OrthoDB" id="3945550at2759"/>
<protein>
    <recommendedName>
        <fullName evidence="4">F-box domain-containing protein</fullName>
    </recommendedName>
</protein>
<feature type="region of interest" description="Disordered" evidence="1">
    <location>
        <begin position="1"/>
        <end position="49"/>
    </location>
</feature>
<evidence type="ECO:0000256" key="1">
    <source>
        <dbReference type="SAM" id="MobiDB-lite"/>
    </source>
</evidence>
<evidence type="ECO:0000313" key="2">
    <source>
        <dbReference type="EMBL" id="KAF4857671.1"/>
    </source>
</evidence>
<comment type="caution">
    <text evidence="2">The sequence shown here is derived from an EMBL/GenBank/DDBJ whole genome shotgun (WGS) entry which is preliminary data.</text>
</comment>
<dbReference type="InterPro" id="IPR032675">
    <property type="entry name" value="LRR_dom_sf"/>
</dbReference>
<feature type="compositionally biased region" description="Polar residues" evidence="1">
    <location>
        <begin position="38"/>
        <end position="49"/>
    </location>
</feature>
<name>A0A9P5K3W9_COLSI</name>
<dbReference type="Gene3D" id="3.80.10.10">
    <property type="entry name" value="Ribonuclease Inhibitor"/>
    <property type="match status" value="1"/>
</dbReference>
<keyword evidence="3" id="KW-1185">Reference proteome</keyword>
<proteinExistence type="predicted"/>
<accession>A0A9P5K3W9</accession>
<evidence type="ECO:0000313" key="3">
    <source>
        <dbReference type="Proteomes" id="UP000711996"/>
    </source>
</evidence>
<gene>
    <name evidence="2" type="ORF">CGCSCA2_v008064</name>
</gene>
<dbReference type="AlphaFoldDB" id="A0A9P5K3W9"/>
<sequence>MKRSDSLGEGDAQTSRPQVKRARSQTTLDQYFTRPLPNRSTPKETTQQRAGLQALPVECLDNICSYLHDENYFASLVAFALASKTCHGVAKGFLVETIKFRIEKVHDTWKSELYKNRLKIQEETFHSDVRLCSEALLRDGTFTSVRRLVFDDTRELDLVHEPGHRQYRNIWQQPTLSDFERYKDRGGFEGYLSYDDPRSFEGDEGLPDGYGYRGHHGLPEFHRNELNDNHFWAPLAALVRKLSALQDLQFGCSSPFPRCLLEALHEKAYLCRLWIRNFRLHSALEGPNRSLDGPDLELAKSPCLYGVRCWYVEAEVGFDCPRGGWKDTANASVMGHLTRLSPNLKEISMLMHRWQRYEAISWDSFRHLHEGEVKNTAASLESLRLKIMFDPLTPLVSRGALESWSTCVDFAQLRNLYLSHCPTLEGFQLLSSSDFRSLECLDLRVTKKYRDPVEPSDLEQTEEALRMAVQQFVDGLSSQLSTLRITGESRFYEFPAGLGHTLRTLDLTKGTAEPLTIGDVKEILKLSPLIEHLGLKIARTKGDAGEVATYRALGRFSNLRSLQIFLNVTMPYITRSMLRELDLYEEIEEEYPDIFSWLPPFCNVQEEDRELADTVHQLLNHHGTSICNQYDMDDRESVYSPYKEELVQDFLVNMAVDEKLARSIFGVISGATASRSISMLQSLKLITTGYEDFNIVEERLWEYQVPWKTGWTVERDPTNLSKTIVRADKPGKWPGTSPDVLLDYRAGGLDLVLRSLWKIRAEDSGEKMDPEDNIGPYGQKLDRYAELNTKFGARGKLDWESFPLNLNA</sequence>